<dbReference type="RefSeq" id="WP_015395410.1">
    <property type="nucleotide sequence ID" value="NC_020291.1"/>
</dbReference>
<dbReference type="CDD" id="cd00761">
    <property type="entry name" value="Glyco_tranf_GTA_type"/>
    <property type="match status" value="1"/>
</dbReference>
<dbReference type="AlphaFoldDB" id="M1MSI2"/>
<dbReference type="Proteomes" id="UP000011728">
    <property type="component" value="Chromosome"/>
</dbReference>
<reference evidence="4 5" key="1">
    <citation type="submission" date="2013-02" db="EMBL/GenBank/DDBJ databases">
        <title>Genome sequence of Clostridium saccharoperbutylacetonicum N1-4(HMT).</title>
        <authorList>
            <person name="Poehlein A."/>
            <person name="Daniel R."/>
        </authorList>
    </citation>
    <scope>NUCLEOTIDE SEQUENCE [LARGE SCALE GENOMIC DNA]</scope>
    <source>
        <strain evidence="5">N1-4(HMT)</strain>
    </source>
</reference>
<gene>
    <name evidence="4" type="primary">epsJ2</name>
    <name evidence="4" type="ORF">Cspa_c53580</name>
</gene>
<dbReference type="SUPFAM" id="SSF53448">
    <property type="entry name" value="Nucleotide-diphospho-sugar transferases"/>
    <property type="match status" value="1"/>
</dbReference>
<dbReference type="EMBL" id="CP004121">
    <property type="protein sequence ID" value="AGF59103.1"/>
    <property type="molecule type" value="Genomic_DNA"/>
</dbReference>
<dbReference type="PANTHER" id="PTHR22916">
    <property type="entry name" value="GLYCOSYLTRANSFERASE"/>
    <property type="match status" value="1"/>
</dbReference>
<dbReference type="EC" id="2.4.-.-" evidence="4"/>
<dbReference type="GO" id="GO:0016757">
    <property type="term" value="F:glycosyltransferase activity"/>
    <property type="evidence" value="ECO:0007669"/>
    <property type="project" value="UniProtKB-KW"/>
</dbReference>
<dbReference type="STRING" id="36745.CLSAP_51050"/>
<dbReference type="eggNOG" id="COG0463">
    <property type="taxonomic scope" value="Bacteria"/>
</dbReference>
<evidence type="ECO:0000256" key="1">
    <source>
        <dbReference type="ARBA" id="ARBA00022676"/>
    </source>
</evidence>
<dbReference type="KEGG" id="csr:Cspa_c53580"/>
<evidence type="ECO:0000259" key="3">
    <source>
        <dbReference type="Pfam" id="PF00535"/>
    </source>
</evidence>
<keyword evidence="5" id="KW-1185">Reference proteome</keyword>
<protein>
    <submittedName>
        <fullName evidence="4">Putative glycosyltransferase EpsJ</fullName>
        <ecNumber evidence="4">2.4.-.-</ecNumber>
    </submittedName>
</protein>
<dbReference type="Gene3D" id="3.90.550.10">
    <property type="entry name" value="Spore Coat Polysaccharide Biosynthesis Protein SpsA, Chain A"/>
    <property type="match status" value="1"/>
</dbReference>
<organism evidence="4 5">
    <name type="scientific">Clostridium saccharoperbutylacetonicum N1-4(HMT)</name>
    <dbReference type="NCBI Taxonomy" id="931276"/>
    <lineage>
        <taxon>Bacteria</taxon>
        <taxon>Bacillati</taxon>
        <taxon>Bacillota</taxon>
        <taxon>Clostridia</taxon>
        <taxon>Eubacteriales</taxon>
        <taxon>Clostridiaceae</taxon>
        <taxon>Clostridium</taxon>
    </lineage>
</organism>
<dbReference type="PANTHER" id="PTHR22916:SF51">
    <property type="entry name" value="GLYCOSYLTRANSFERASE EPSH-RELATED"/>
    <property type="match status" value="1"/>
</dbReference>
<dbReference type="PATRIC" id="fig|931276.5.peg.5412"/>
<feature type="domain" description="Glycosyltransferase 2-like" evidence="3">
    <location>
        <begin position="9"/>
        <end position="175"/>
    </location>
</feature>
<dbReference type="HOGENOM" id="CLU_025996_25_4_9"/>
<keyword evidence="2 4" id="KW-0808">Transferase</keyword>
<evidence type="ECO:0000256" key="2">
    <source>
        <dbReference type="ARBA" id="ARBA00022679"/>
    </source>
</evidence>
<evidence type="ECO:0000313" key="4">
    <source>
        <dbReference type="EMBL" id="AGF59103.1"/>
    </source>
</evidence>
<evidence type="ECO:0000313" key="5">
    <source>
        <dbReference type="Proteomes" id="UP000011728"/>
    </source>
</evidence>
<dbReference type="InterPro" id="IPR029044">
    <property type="entry name" value="Nucleotide-diphossugar_trans"/>
</dbReference>
<name>M1MSI2_9CLOT</name>
<dbReference type="Pfam" id="PF00535">
    <property type="entry name" value="Glycos_transf_2"/>
    <property type="match status" value="1"/>
</dbReference>
<dbReference type="OrthoDB" id="9807674at2"/>
<sequence>MENNNDLISVIVPVYNVEKYLPKCIDSILNQTIKNLEIILVDDGSLDNSGKICDDFSKTDNRIVVIHKENGGLSSARNAGLEIAKGNYIGFVDSDDWLDENMYEQLLDLIKATDSDISCCKFFRTADEKEKAPCVDNEIIKSFNNIDGLGNFYTDLYTQTVVAWNKLYKRELFDNVTYPVGKIHEDEGTTYKLFYKANKITYTNRPLYYYRVTPNSITTRKFNKKRLDILDVYDEKIKFMRTINNDNLYSKTLKWYLFTLINCYFECSNGMEDSQQYISSIKSKISETYKEYKTNPKKQFHWTILFSIFNISPKLYKLILNSAKSH</sequence>
<accession>M1MSI2</accession>
<keyword evidence="1 4" id="KW-0328">Glycosyltransferase</keyword>
<proteinExistence type="predicted"/>
<dbReference type="InterPro" id="IPR001173">
    <property type="entry name" value="Glyco_trans_2-like"/>
</dbReference>